<dbReference type="Gene3D" id="3.10.20.30">
    <property type="match status" value="1"/>
</dbReference>
<sequence length="253" mass="26692">MKLDIEVWRQASPGAKGRFERHSIDGVEPHLSILELLDALNEQLIDSGHEPVAFESDCREGICGACGVTVDGAVHGPENNVPSCHQRLVHYRDGATIRIEPLRSASFPVLRDLIVDRGGLDDIIRAGGTVAVDAGTAPDADALPIPESTAETALDFAACIGCGACVAACPNGSAHLFTGAKLTHLALLPIPALERTRRARSMVAEADGLFGPCSLYGECEQACPAGIPLTAIAAVNHERLLGGLRRRLNRRAG</sequence>
<evidence type="ECO:0000256" key="6">
    <source>
        <dbReference type="ARBA" id="ARBA00034078"/>
    </source>
</evidence>
<dbReference type="InterPro" id="IPR050573">
    <property type="entry name" value="SDH/FRD_Iron-Sulfur"/>
</dbReference>
<dbReference type="InterPro" id="IPR001041">
    <property type="entry name" value="2Fe-2S_ferredoxin-type"/>
</dbReference>
<feature type="domain" description="4Fe-4S ferredoxin-type" evidence="8">
    <location>
        <begin position="150"/>
        <end position="179"/>
    </location>
</feature>
<keyword evidence="4" id="KW-0408">Iron</keyword>
<dbReference type="STRING" id="1123357.SAMN02745244_00391"/>
<dbReference type="InterPro" id="IPR012675">
    <property type="entry name" value="Beta-grasp_dom_sf"/>
</dbReference>
<evidence type="ECO:0000256" key="5">
    <source>
        <dbReference type="ARBA" id="ARBA00023014"/>
    </source>
</evidence>
<evidence type="ECO:0000256" key="3">
    <source>
        <dbReference type="ARBA" id="ARBA00022723"/>
    </source>
</evidence>
<accession>A0A1M6BAA4</accession>
<dbReference type="Pfam" id="PF12838">
    <property type="entry name" value="Fer4_7"/>
    <property type="match status" value="1"/>
</dbReference>
<comment type="cofactor">
    <cofactor evidence="6">
        <name>[2Fe-2S] cluster</name>
        <dbReference type="ChEBI" id="CHEBI:190135"/>
    </cofactor>
</comment>
<dbReference type="PANTHER" id="PTHR11921">
    <property type="entry name" value="SUCCINATE DEHYDROGENASE IRON-SULFUR PROTEIN"/>
    <property type="match status" value="1"/>
</dbReference>
<dbReference type="PROSITE" id="PS51085">
    <property type="entry name" value="2FE2S_FER_2"/>
    <property type="match status" value="1"/>
</dbReference>
<gene>
    <name evidence="9" type="ORF">SAMN02745244_00391</name>
</gene>
<dbReference type="Pfam" id="PF13085">
    <property type="entry name" value="Fer2_3"/>
    <property type="match status" value="1"/>
</dbReference>
<dbReference type="EMBL" id="FQZG01000006">
    <property type="protein sequence ID" value="SHI45508.1"/>
    <property type="molecule type" value="Genomic_DNA"/>
</dbReference>
<dbReference type="InterPro" id="IPR017896">
    <property type="entry name" value="4Fe4S_Fe-S-bd"/>
</dbReference>
<dbReference type="SUPFAM" id="SSF46548">
    <property type="entry name" value="alpha-helical ferredoxin"/>
    <property type="match status" value="1"/>
</dbReference>
<name>A0A1M6BAA4_9ACTN</name>
<dbReference type="Proteomes" id="UP000184512">
    <property type="component" value="Unassembled WGS sequence"/>
</dbReference>
<comment type="similarity">
    <text evidence="2">Belongs to the succinate dehydrogenase/fumarate reductase iron-sulfur protein family.</text>
</comment>
<dbReference type="InterPro" id="IPR017900">
    <property type="entry name" value="4Fe4S_Fe_S_CS"/>
</dbReference>
<dbReference type="PANTHER" id="PTHR11921:SF41">
    <property type="entry name" value="SUCCINATE DEHYDROGENASE"/>
    <property type="match status" value="1"/>
</dbReference>
<dbReference type="InterPro" id="IPR009051">
    <property type="entry name" value="Helical_ferredxn"/>
</dbReference>
<dbReference type="Gene3D" id="1.10.1060.10">
    <property type="entry name" value="Alpha-helical ferredoxin"/>
    <property type="match status" value="1"/>
</dbReference>
<dbReference type="PROSITE" id="PS00197">
    <property type="entry name" value="2FE2S_FER_1"/>
    <property type="match status" value="1"/>
</dbReference>
<dbReference type="PROSITE" id="PS51379">
    <property type="entry name" value="4FE4S_FER_2"/>
    <property type="match status" value="1"/>
</dbReference>
<dbReference type="GO" id="GO:0009055">
    <property type="term" value="F:electron transfer activity"/>
    <property type="evidence" value="ECO:0007669"/>
    <property type="project" value="InterPro"/>
</dbReference>
<evidence type="ECO:0000259" key="7">
    <source>
        <dbReference type="PROSITE" id="PS51085"/>
    </source>
</evidence>
<dbReference type="AlphaFoldDB" id="A0A1M6BAA4"/>
<keyword evidence="5" id="KW-0411">Iron-sulfur</keyword>
<dbReference type="InterPro" id="IPR036010">
    <property type="entry name" value="2Fe-2S_ferredoxin-like_sf"/>
</dbReference>
<comment type="cofactor">
    <cofactor evidence="1">
        <name>[3Fe-4S] cluster</name>
        <dbReference type="ChEBI" id="CHEBI:21137"/>
    </cofactor>
</comment>
<dbReference type="RefSeq" id="WP_073185880.1">
    <property type="nucleotide sequence ID" value="NZ_FQZG01000006.1"/>
</dbReference>
<dbReference type="GO" id="GO:0022904">
    <property type="term" value="P:respiratory electron transport chain"/>
    <property type="evidence" value="ECO:0007669"/>
    <property type="project" value="TreeGrafter"/>
</dbReference>
<evidence type="ECO:0000259" key="8">
    <source>
        <dbReference type="PROSITE" id="PS51379"/>
    </source>
</evidence>
<evidence type="ECO:0000256" key="4">
    <source>
        <dbReference type="ARBA" id="ARBA00023004"/>
    </source>
</evidence>
<dbReference type="InterPro" id="IPR025192">
    <property type="entry name" value="Succ_DH/fum_Rdtase_N"/>
</dbReference>
<evidence type="ECO:0000256" key="1">
    <source>
        <dbReference type="ARBA" id="ARBA00001927"/>
    </source>
</evidence>
<dbReference type="PROSITE" id="PS00198">
    <property type="entry name" value="4FE4S_FER_1"/>
    <property type="match status" value="1"/>
</dbReference>
<dbReference type="SUPFAM" id="SSF54292">
    <property type="entry name" value="2Fe-2S ferredoxin-like"/>
    <property type="match status" value="1"/>
</dbReference>
<dbReference type="NCBIfam" id="NF005746">
    <property type="entry name" value="PRK07570.1"/>
    <property type="match status" value="1"/>
</dbReference>
<dbReference type="GO" id="GO:0009060">
    <property type="term" value="P:aerobic respiration"/>
    <property type="evidence" value="ECO:0007669"/>
    <property type="project" value="TreeGrafter"/>
</dbReference>
<protein>
    <submittedName>
        <fullName evidence="9">Succinate dehydrogenase / fumarate reductase iron-sulfur subunit</fullName>
    </submittedName>
</protein>
<dbReference type="GO" id="GO:0046872">
    <property type="term" value="F:metal ion binding"/>
    <property type="evidence" value="ECO:0007669"/>
    <property type="project" value="UniProtKB-KW"/>
</dbReference>
<keyword evidence="3" id="KW-0479">Metal-binding</keyword>
<evidence type="ECO:0000256" key="2">
    <source>
        <dbReference type="ARBA" id="ARBA00009433"/>
    </source>
</evidence>
<dbReference type="GO" id="GO:0051537">
    <property type="term" value="F:2 iron, 2 sulfur cluster binding"/>
    <property type="evidence" value="ECO:0007669"/>
    <property type="project" value="InterPro"/>
</dbReference>
<keyword evidence="10" id="KW-1185">Reference proteome</keyword>
<dbReference type="InterPro" id="IPR006058">
    <property type="entry name" value="2Fe2S_fd_BS"/>
</dbReference>
<proteinExistence type="inferred from homology"/>
<reference evidence="9 10" key="1">
    <citation type="submission" date="2016-11" db="EMBL/GenBank/DDBJ databases">
        <authorList>
            <person name="Jaros S."/>
            <person name="Januszkiewicz K."/>
            <person name="Wedrychowicz H."/>
        </authorList>
    </citation>
    <scope>NUCLEOTIDE SEQUENCE [LARGE SCALE GENOMIC DNA]</scope>
    <source>
        <strain evidence="9 10">DSM 12906</strain>
    </source>
</reference>
<organism evidence="9 10">
    <name type="scientific">Tessaracoccus bendigoensis DSM 12906</name>
    <dbReference type="NCBI Taxonomy" id="1123357"/>
    <lineage>
        <taxon>Bacteria</taxon>
        <taxon>Bacillati</taxon>
        <taxon>Actinomycetota</taxon>
        <taxon>Actinomycetes</taxon>
        <taxon>Propionibacteriales</taxon>
        <taxon>Propionibacteriaceae</taxon>
        <taxon>Tessaracoccus</taxon>
    </lineage>
</organism>
<dbReference type="OrthoDB" id="9804391at2"/>
<evidence type="ECO:0000313" key="9">
    <source>
        <dbReference type="EMBL" id="SHI45508.1"/>
    </source>
</evidence>
<evidence type="ECO:0000313" key="10">
    <source>
        <dbReference type="Proteomes" id="UP000184512"/>
    </source>
</evidence>
<feature type="domain" description="2Fe-2S ferredoxin-type" evidence="7">
    <location>
        <begin position="3"/>
        <end position="103"/>
    </location>
</feature>